<keyword evidence="1" id="KW-0472">Membrane</keyword>
<organism evidence="2 3">
    <name type="scientific">Clavibacter michiganensis</name>
    <dbReference type="NCBI Taxonomy" id="28447"/>
    <lineage>
        <taxon>Bacteria</taxon>
        <taxon>Bacillati</taxon>
        <taxon>Actinomycetota</taxon>
        <taxon>Actinomycetes</taxon>
        <taxon>Micrococcales</taxon>
        <taxon>Microbacteriaceae</taxon>
        <taxon>Clavibacter</taxon>
    </lineage>
</organism>
<dbReference type="AlphaFoldDB" id="A0A251Y0V6"/>
<feature type="transmembrane region" description="Helical" evidence="1">
    <location>
        <begin position="21"/>
        <end position="40"/>
    </location>
</feature>
<gene>
    <name evidence="2" type="ORF">BFL34_03116</name>
</gene>
<protein>
    <submittedName>
        <fullName evidence="2">Uncharacterized protein</fullName>
    </submittedName>
</protein>
<evidence type="ECO:0000313" key="3">
    <source>
        <dbReference type="Proteomes" id="UP000194837"/>
    </source>
</evidence>
<evidence type="ECO:0000313" key="2">
    <source>
        <dbReference type="EMBL" id="OUE17865.1"/>
    </source>
</evidence>
<name>A0A251Y0V6_9MICO</name>
<reference evidence="2 3" key="1">
    <citation type="submission" date="2016-08" db="EMBL/GenBank/DDBJ databases">
        <title>Genome sequence of Clavibacter michiganensis spp strain CFBP7494.</title>
        <authorList>
            <person name="Thapa S.P."/>
            <person name="Coaker G."/>
            <person name="Jacques M.-A."/>
        </authorList>
    </citation>
    <scope>NUCLEOTIDE SEQUENCE [LARGE SCALE GENOMIC DNA]</scope>
    <source>
        <strain evidence="2">CFBP7494</strain>
    </source>
</reference>
<keyword evidence="1" id="KW-0812">Transmembrane</keyword>
<dbReference type="Proteomes" id="UP000194837">
    <property type="component" value="Unassembled WGS sequence"/>
</dbReference>
<evidence type="ECO:0000256" key="1">
    <source>
        <dbReference type="SAM" id="Phobius"/>
    </source>
</evidence>
<dbReference type="EMBL" id="MDJW01000015">
    <property type="protein sequence ID" value="OUE17865.1"/>
    <property type="molecule type" value="Genomic_DNA"/>
</dbReference>
<accession>A0A251Y0V6</accession>
<proteinExistence type="predicted"/>
<dbReference type="RefSeq" id="WP_172405963.1">
    <property type="nucleotide sequence ID" value="NZ_MDJW01000015.1"/>
</dbReference>
<keyword evidence="1" id="KW-1133">Transmembrane helix</keyword>
<sequence>MPAAPAARSGGVRAVARARHVLTSLAMGVLLAVLALGLALDGTLHDLDRDRDRD</sequence>
<comment type="caution">
    <text evidence="2">The sequence shown here is derived from an EMBL/GenBank/DDBJ whole genome shotgun (WGS) entry which is preliminary data.</text>
</comment>